<keyword evidence="2" id="KW-1185">Reference proteome</keyword>
<dbReference type="GO" id="GO:0005975">
    <property type="term" value="P:carbohydrate metabolic process"/>
    <property type="evidence" value="ECO:0007669"/>
    <property type="project" value="InterPro"/>
</dbReference>
<dbReference type="EMBL" id="RSCD01000026">
    <property type="protein sequence ID" value="RSH82898.1"/>
    <property type="molecule type" value="Genomic_DNA"/>
</dbReference>
<accession>A0A427XVH4</accession>
<evidence type="ECO:0008006" key="3">
    <source>
        <dbReference type="Google" id="ProtNLM"/>
    </source>
</evidence>
<dbReference type="InterPro" id="IPR011330">
    <property type="entry name" value="Glyco_hydro/deAcase_b/a-brl"/>
</dbReference>
<dbReference type="AlphaFoldDB" id="A0A427XVH4"/>
<reference evidence="1 2" key="1">
    <citation type="submission" date="2018-11" db="EMBL/GenBank/DDBJ databases">
        <title>Genome sequence of Saitozyma podzolica DSM 27192.</title>
        <authorList>
            <person name="Aliyu H."/>
            <person name="Gorte O."/>
            <person name="Ochsenreither K."/>
        </authorList>
    </citation>
    <scope>NUCLEOTIDE SEQUENCE [LARGE SCALE GENOMIC DNA]</scope>
    <source>
        <strain evidence="1 2">DSM 27192</strain>
    </source>
</reference>
<gene>
    <name evidence="1" type="ORF">EHS25_005888</name>
</gene>
<proteinExistence type="predicted"/>
<evidence type="ECO:0000313" key="1">
    <source>
        <dbReference type="EMBL" id="RSH82898.1"/>
    </source>
</evidence>
<dbReference type="SUPFAM" id="SSF88713">
    <property type="entry name" value="Glycoside hydrolase/deacetylase"/>
    <property type="match status" value="1"/>
</dbReference>
<organism evidence="1 2">
    <name type="scientific">Saitozyma podzolica</name>
    <dbReference type="NCBI Taxonomy" id="1890683"/>
    <lineage>
        <taxon>Eukaryota</taxon>
        <taxon>Fungi</taxon>
        <taxon>Dikarya</taxon>
        <taxon>Basidiomycota</taxon>
        <taxon>Agaricomycotina</taxon>
        <taxon>Tremellomycetes</taxon>
        <taxon>Tremellales</taxon>
        <taxon>Trimorphomycetaceae</taxon>
        <taxon>Saitozyma</taxon>
    </lineage>
</organism>
<comment type="caution">
    <text evidence="1">The sequence shown here is derived from an EMBL/GenBank/DDBJ whole genome shotgun (WGS) entry which is preliminary data.</text>
</comment>
<dbReference type="Gene3D" id="3.20.20.370">
    <property type="entry name" value="Glycoside hydrolase/deacetylase"/>
    <property type="match status" value="1"/>
</dbReference>
<sequence>MASTNGITRNAPRISINCDMGEGYARWKLGPDDELMPLIDYANVACGFHAGDHSIMLKSVRSALRHGVRIGAHPGLDDIKGFGRRRFDVTQDEVYSLALYQLGALKTMVEAEGGRLSHVKVHGALYFMLRDDPALLRAFLRAHVSLSPSDPIPFFGLAGTAHEAICKEMGVPFVPELFVDIDYNSEGRLLSVPESKVPTEQGIKDKMARILNDRETFDIDLKPLKLAFLDGPYSICLHSDMPTALANVKAARQMVDRFKAGA</sequence>
<dbReference type="Proteomes" id="UP000279259">
    <property type="component" value="Unassembled WGS sequence"/>
</dbReference>
<protein>
    <recommendedName>
        <fullName evidence="3">Lactam utilization protein lamB</fullName>
    </recommendedName>
</protein>
<dbReference type="InterPro" id="IPR005501">
    <property type="entry name" value="LamB/YcsF/PxpA-like"/>
</dbReference>
<dbReference type="PANTHER" id="PTHR30292">
    <property type="entry name" value="UNCHARACTERIZED PROTEIN YBGL-RELATED"/>
    <property type="match status" value="1"/>
</dbReference>
<name>A0A427XVH4_9TREE</name>
<dbReference type="Pfam" id="PF03746">
    <property type="entry name" value="LamB_YcsF"/>
    <property type="match status" value="1"/>
</dbReference>
<dbReference type="STRING" id="1890683.A0A427XVH4"/>
<dbReference type="PANTHER" id="PTHR30292:SF0">
    <property type="entry name" value="5-OXOPROLINASE SUBUNIT A"/>
    <property type="match status" value="1"/>
</dbReference>
<evidence type="ECO:0000313" key="2">
    <source>
        <dbReference type="Proteomes" id="UP000279259"/>
    </source>
</evidence>
<dbReference type="OrthoDB" id="5295431at2759"/>